<reference evidence="1" key="1">
    <citation type="submission" date="2016-10" db="EMBL/GenBank/DDBJ databases">
        <title>CRISPR-Cas defence system in Roseofilum reptotaenium: evidence of a bacteriophage-cyanobacterium arms race in the coral black band disease.</title>
        <authorList>
            <person name="Buerger P."/>
            <person name="Wood-Charlson E.M."/>
            <person name="Weynberg K.D."/>
            <person name="Willis B."/>
            <person name="Van Oppen M.J."/>
        </authorList>
    </citation>
    <scope>NUCLEOTIDE SEQUENCE [LARGE SCALE GENOMIC DNA]</scope>
    <source>
        <strain evidence="1">AO1-A</strain>
    </source>
</reference>
<protein>
    <submittedName>
        <fullName evidence="1">Uncharacterized protein</fullName>
    </submittedName>
</protein>
<comment type="caution">
    <text evidence="1">The sequence shown here is derived from an EMBL/GenBank/DDBJ whole genome shotgun (WGS) entry which is preliminary data.</text>
</comment>
<evidence type="ECO:0000313" key="2">
    <source>
        <dbReference type="Proteomes" id="UP000183940"/>
    </source>
</evidence>
<accession>A0A1L9QR33</accession>
<keyword evidence="2" id="KW-1185">Reference proteome</keyword>
<gene>
    <name evidence="1" type="ORF">BI308_12925</name>
</gene>
<dbReference type="STRING" id="1925591.BI308_12925"/>
<organism evidence="1 2">
    <name type="scientific">Roseofilum reptotaenium AO1-A</name>
    <dbReference type="NCBI Taxonomy" id="1925591"/>
    <lineage>
        <taxon>Bacteria</taxon>
        <taxon>Bacillati</taxon>
        <taxon>Cyanobacteriota</taxon>
        <taxon>Cyanophyceae</taxon>
        <taxon>Desertifilales</taxon>
        <taxon>Desertifilaceae</taxon>
        <taxon>Roseofilum</taxon>
    </lineage>
</organism>
<dbReference type="EMBL" id="MLAW01000021">
    <property type="protein sequence ID" value="OJJ25092.1"/>
    <property type="molecule type" value="Genomic_DNA"/>
</dbReference>
<evidence type="ECO:0000313" key="1">
    <source>
        <dbReference type="EMBL" id="OJJ25092.1"/>
    </source>
</evidence>
<dbReference type="Proteomes" id="UP000183940">
    <property type="component" value="Unassembled WGS sequence"/>
</dbReference>
<dbReference type="AlphaFoldDB" id="A0A1L9QR33"/>
<sequence length="61" mass="6792">MEISSKASLTYQGGLSVGGDDRCKVQVKVQQLKKIKNLCLHYLPDPLGQIFLLVCPNYVKI</sequence>
<name>A0A1L9QR33_9CYAN</name>
<proteinExistence type="predicted"/>